<keyword evidence="4" id="KW-1185">Reference proteome</keyword>
<gene>
    <name evidence="3" type="ORF">DFP72DRAFT_296355</name>
</gene>
<sequence length="317" mass="34493">MKPSEGLQAAAHDSWRESVPSRQSQSSVLRGWDNEARDWGGWFSPSPAASIPSLPNTLPLPLSCSPTLLLSYSPTPTLSYSHILILPDTPVQLKGKVRRSTPMPFLYIQSSSSSSWDPRSPGPSSPSSSPTPRITPRKIEDLAEKFEHHNTIGTEITSTSTSPNTTTAAGPEAKRPKETHHFLGWIITAVLLSGFILIPLFMSKRVRRWVDEKKRGRGRVQSGSPYERTRRRASGRGEAAERFAPSRSRHGGLGEGPSCQCGDGAGWVPPPPAYAAKALDDDAPGVKLDRPPPIREDAVPTYPPPAYPAGRHSDRMA</sequence>
<feature type="region of interest" description="Disordered" evidence="1">
    <location>
        <begin position="1"/>
        <end position="30"/>
    </location>
</feature>
<feature type="region of interest" description="Disordered" evidence="1">
    <location>
        <begin position="272"/>
        <end position="317"/>
    </location>
</feature>
<keyword evidence="2" id="KW-1133">Transmembrane helix</keyword>
<keyword evidence="2" id="KW-0812">Transmembrane</keyword>
<dbReference type="AlphaFoldDB" id="A0A8H6I1L1"/>
<dbReference type="Proteomes" id="UP000521943">
    <property type="component" value="Unassembled WGS sequence"/>
</dbReference>
<comment type="caution">
    <text evidence="3">The sequence shown here is derived from an EMBL/GenBank/DDBJ whole genome shotgun (WGS) entry which is preliminary data.</text>
</comment>
<evidence type="ECO:0000313" key="3">
    <source>
        <dbReference type="EMBL" id="KAF6756262.1"/>
    </source>
</evidence>
<name>A0A8H6I1L1_9AGAR</name>
<reference evidence="3 4" key="1">
    <citation type="submission" date="2020-07" db="EMBL/GenBank/DDBJ databases">
        <title>Comparative genomics of pyrophilous fungi reveals a link between fire events and developmental genes.</title>
        <authorList>
            <consortium name="DOE Joint Genome Institute"/>
            <person name="Steindorff A.S."/>
            <person name="Carver A."/>
            <person name="Calhoun S."/>
            <person name="Stillman K."/>
            <person name="Liu H."/>
            <person name="Lipzen A."/>
            <person name="Pangilinan J."/>
            <person name="Labutti K."/>
            <person name="Bruns T.D."/>
            <person name="Grigoriev I.V."/>
        </authorList>
    </citation>
    <scope>NUCLEOTIDE SEQUENCE [LARGE SCALE GENOMIC DNA]</scope>
    <source>
        <strain evidence="3 4">CBS 144469</strain>
    </source>
</reference>
<keyword evidence="2" id="KW-0472">Membrane</keyword>
<feature type="compositionally biased region" description="Basic and acidic residues" evidence="1">
    <location>
        <begin position="287"/>
        <end position="298"/>
    </location>
</feature>
<feature type="transmembrane region" description="Helical" evidence="2">
    <location>
        <begin position="182"/>
        <end position="202"/>
    </location>
</feature>
<feature type="compositionally biased region" description="Low complexity" evidence="1">
    <location>
        <begin position="157"/>
        <end position="167"/>
    </location>
</feature>
<dbReference type="EMBL" id="JACGCI010000027">
    <property type="protein sequence ID" value="KAF6756262.1"/>
    <property type="molecule type" value="Genomic_DNA"/>
</dbReference>
<feature type="region of interest" description="Disordered" evidence="1">
    <location>
        <begin position="110"/>
        <end position="135"/>
    </location>
</feature>
<proteinExistence type="predicted"/>
<evidence type="ECO:0000313" key="4">
    <source>
        <dbReference type="Proteomes" id="UP000521943"/>
    </source>
</evidence>
<feature type="compositionally biased region" description="Low complexity" evidence="1">
    <location>
        <begin position="110"/>
        <end position="119"/>
    </location>
</feature>
<feature type="region of interest" description="Disordered" evidence="1">
    <location>
        <begin position="214"/>
        <end position="257"/>
    </location>
</feature>
<organism evidence="3 4">
    <name type="scientific">Ephemerocybe angulata</name>
    <dbReference type="NCBI Taxonomy" id="980116"/>
    <lineage>
        <taxon>Eukaryota</taxon>
        <taxon>Fungi</taxon>
        <taxon>Dikarya</taxon>
        <taxon>Basidiomycota</taxon>
        <taxon>Agaricomycotina</taxon>
        <taxon>Agaricomycetes</taxon>
        <taxon>Agaricomycetidae</taxon>
        <taxon>Agaricales</taxon>
        <taxon>Agaricineae</taxon>
        <taxon>Psathyrellaceae</taxon>
        <taxon>Ephemerocybe</taxon>
    </lineage>
</organism>
<feature type="region of interest" description="Disordered" evidence="1">
    <location>
        <begin position="150"/>
        <end position="175"/>
    </location>
</feature>
<evidence type="ECO:0000256" key="2">
    <source>
        <dbReference type="SAM" id="Phobius"/>
    </source>
</evidence>
<evidence type="ECO:0000256" key="1">
    <source>
        <dbReference type="SAM" id="MobiDB-lite"/>
    </source>
</evidence>
<protein>
    <submittedName>
        <fullName evidence="3">Uncharacterized protein</fullName>
    </submittedName>
</protein>
<accession>A0A8H6I1L1</accession>